<evidence type="ECO:0000313" key="4">
    <source>
        <dbReference type="Proteomes" id="UP000184383"/>
    </source>
</evidence>
<protein>
    <submittedName>
        <fullName evidence="3">Uncharacterized protein</fullName>
    </submittedName>
</protein>
<feature type="compositionally biased region" description="Basic and acidic residues" evidence="2">
    <location>
        <begin position="157"/>
        <end position="170"/>
    </location>
</feature>
<evidence type="ECO:0000256" key="2">
    <source>
        <dbReference type="SAM" id="MobiDB-lite"/>
    </source>
</evidence>
<evidence type="ECO:0000256" key="1">
    <source>
        <dbReference type="SAM" id="Coils"/>
    </source>
</evidence>
<dbReference type="RefSeq" id="XP_040695038.1">
    <property type="nucleotide sequence ID" value="XM_040830140.1"/>
</dbReference>
<feature type="coiled-coil region" evidence="1">
    <location>
        <begin position="59"/>
        <end position="111"/>
    </location>
</feature>
<dbReference type="GeneID" id="63745988"/>
<dbReference type="AlphaFoldDB" id="A0A1L9S2H3"/>
<reference evidence="4" key="1">
    <citation type="journal article" date="2017" name="Genome Biol.">
        <title>Comparative genomics reveals high biological diversity and specific adaptations in the industrially and medically important fungal genus Aspergillus.</title>
        <authorList>
            <person name="de Vries R.P."/>
            <person name="Riley R."/>
            <person name="Wiebenga A."/>
            <person name="Aguilar-Osorio G."/>
            <person name="Amillis S."/>
            <person name="Uchima C.A."/>
            <person name="Anderluh G."/>
            <person name="Asadollahi M."/>
            <person name="Askin M."/>
            <person name="Barry K."/>
            <person name="Battaglia E."/>
            <person name="Bayram O."/>
            <person name="Benocci T."/>
            <person name="Braus-Stromeyer S.A."/>
            <person name="Caldana C."/>
            <person name="Canovas D."/>
            <person name="Cerqueira G.C."/>
            <person name="Chen F."/>
            <person name="Chen W."/>
            <person name="Choi C."/>
            <person name="Clum A."/>
            <person name="Dos Santos R.A."/>
            <person name="Damasio A.R."/>
            <person name="Diallinas G."/>
            <person name="Emri T."/>
            <person name="Fekete E."/>
            <person name="Flipphi M."/>
            <person name="Freyberg S."/>
            <person name="Gallo A."/>
            <person name="Gournas C."/>
            <person name="Habgood R."/>
            <person name="Hainaut M."/>
            <person name="Harispe M.L."/>
            <person name="Henrissat B."/>
            <person name="Hilden K.S."/>
            <person name="Hope R."/>
            <person name="Hossain A."/>
            <person name="Karabika E."/>
            <person name="Karaffa L."/>
            <person name="Karanyi Z."/>
            <person name="Krasevec N."/>
            <person name="Kuo A."/>
            <person name="Kusch H."/>
            <person name="LaButti K."/>
            <person name="Lagendijk E.L."/>
            <person name="Lapidus A."/>
            <person name="Levasseur A."/>
            <person name="Lindquist E."/>
            <person name="Lipzen A."/>
            <person name="Logrieco A.F."/>
            <person name="MacCabe A."/>
            <person name="Maekelae M.R."/>
            <person name="Malavazi I."/>
            <person name="Melin P."/>
            <person name="Meyer V."/>
            <person name="Mielnichuk N."/>
            <person name="Miskei M."/>
            <person name="Molnar A.P."/>
            <person name="Mule G."/>
            <person name="Ngan C.Y."/>
            <person name="Orejas M."/>
            <person name="Orosz E."/>
            <person name="Ouedraogo J.P."/>
            <person name="Overkamp K.M."/>
            <person name="Park H.-S."/>
            <person name="Perrone G."/>
            <person name="Piumi F."/>
            <person name="Punt P.J."/>
            <person name="Ram A.F."/>
            <person name="Ramon A."/>
            <person name="Rauscher S."/>
            <person name="Record E."/>
            <person name="Riano-Pachon D.M."/>
            <person name="Robert V."/>
            <person name="Roehrig J."/>
            <person name="Ruller R."/>
            <person name="Salamov A."/>
            <person name="Salih N.S."/>
            <person name="Samson R.A."/>
            <person name="Sandor E."/>
            <person name="Sanguinetti M."/>
            <person name="Schuetze T."/>
            <person name="Sepcic K."/>
            <person name="Shelest E."/>
            <person name="Sherlock G."/>
            <person name="Sophianopoulou V."/>
            <person name="Squina F.M."/>
            <person name="Sun H."/>
            <person name="Susca A."/>
            <person name="Todd R.B."/>
            <person name="Tsang A."/>
            <person name="Unkles S.E."/>
            <person name="van de Wiele N."/>
            <person name="van Rossen-Uffink D."/>
            <person name="Oliveira J.V."/>
            <person name="Vesth T.C."/>
            <person name="Visser J."/>
            <person name="Yu J.-H."/>
            <person name="Zhou M."/>
            <person name="Andersen M.R."/>
            <person name="Archer D.B."/>
            <person name="Baker S.E."/>
            <person name="Benoit I."/>
            <person name="Brakhage A.A."/>
            <person name="Braus G.H."/>
            <person name="Fischer R."/>
            <person name="Frisvad J.C."/>
            <person name="Goldman G.H."/>
            <person name="Houbraken J."/>
            <person name="Oakley B."/>
            <person name="Pocsi I."/>
            <person name="Scazzocchio C."/>
            <person name="Seiboth B."/>
            <person name="vanKuyk P.A."/>
            <person name="Wortman J."/>
            <person name="Dyer P.S."/>
            <person name="Grigoriev I.V."/>
        </authorList>
    </citation>
    <scope>NUCLEOTIDE SEQUENCE [LARGE SCALE GENOMIC DNA]</scope>
    <source>
        <strain evidence="4">DTO 134E9</strain>
    </source>
</reference>
<gene>
    <name evidence="3" type="ORF">ASPWEDRAFT_167381</name>
</gene>
<feature type="compositionally biased region" description="Polar residues" evidence="2">
    <location>
        <begin position="129"/>
        <end position="142"/>
    </location>
</feature>
<keyword evidence="1" id="KW-0175">Coiled coil</keyword>
<feature type="region of interest" description="Disordered" evidence="2">
    <location>
        <begin position="117"/>
        <end position="196"/>
    </location>
</feature>
<keyword evidence="4" id="KW-1185">Reference proteome</keyword>
<sequence length="573" mass="65374">MTLVNRLQEASNRMQREGGSGNYDYPPASRSGERPQRPNVDRVQHLRDLLNSERIHNTSAETARALETLNQEIEEYRSDRVRDRSSFEEARAAVDRQIQQLQSDLNGREERIRSILLGHDPSQPPPPALNSTAMNQEPGSSDLSRSVGRPSRRRVLRGGERPSREGRTREPALNSLLDEPVPRLEMSSAMSPELGDDHRANRWRTKRRKLETDDNREGLRGLGYGQYGQVVPGTLKMEIASCDGGTYEPEGDSSWPDNVLRNDSSVYCTKSDRCNLILKHRGETPFCLKKLVIKAPKSGYDAPIQEGMVFVSMSSDELLARTAQYQIQYSNARRRRRNRRNGMQPSEEYLNGFRYPLQSLERTVLGGSDSHSDSDNDFITLAGPMPDFRLTIDYDENSDHGNFYEQENEEDAPSIAEIEGLQIEQMEDDILCSESDESESDYDPNEMSIFNRRRRDLLRYMRTSRRQYAMEQRELQRRRQVPNSIEPVASPASPAAPQYSVINSRGHEVLRPHARFFIERAKSMVSIKFDPPPSGRFILIKLWSPHSGGNIDIQSIIAHGYAGPRYFPAGNFR</sequence>
<feature type="region of interest" description="Disordered" evidence="2">
    <location>
        <begin position="1"/>
        <end position="39"/>
    </location>
</feature>
<dbReference type="VEuPathDB" id="FungiDB:ASPWEDRAFT_167381"/>
<organism evidence="3 4">
    <name type="scientific">Aspergillus wentii DTO 134E9</name>
    <dbReference type="NCBI Taxonomy" id="1073089"/>
    <lineage>
        <taxon>Eukaryota</taxon>
        <taxon>Fungi</taxon>
        <taxon>Dikarya</taxon>
        <taxon>Ascomycota</taxon>
        <taxon>Pezizomycotina</taxon>
        <taxon>Eurotiomycetes</taxon>
        <taxon>Eurotiomycetidae</taxon>
        <taxon>Eurotiales</taxon>
        <taxon>Aspergillaceae</taxon>
        <taxon>Aspergillus</taxon>
        <taxon>Aspergillus subgen. Cremei</taxon>
    </lineage>
</organism>
<accession>A0A1L9S2H3</accession>
<name>A0A1L9S2H3_ASPWE</name>
<dbReference type="STRING" id="1073089.A0A1L9S2H3"/>
<dbReference type="EMBL" id="KV878209">
    <property type="protein sequence ID" value="OJJ41362.1"/>
    <property type="molecule type" value="Genomic_DNA"/>
</dbReference>
<evidence type="ECO:0000313" key="3">
    <source>
        <dbReference type="EMBL" id="OJJ41362.1"/>
    </source>
</evidence>
<dbReference type="Proteomes" id="UP000184383">
    <property type="component" value="Unassembled WGS sequence"/>
</dbReference>
<dbReference type="OrthoDB" id="2351940at2759"/>
<proteinExistence type="predicted"/>